<gene>
    <name evidence="3" type="ORF">PAC_19264</name>
</gene>
<dbReference type="AlphaFoldDB" id="A0A1L7XWE8"/>
<name>A0A1L7XWE8_9HELO</name>
<protein>
    <recommendedName>
        <fullName evidence="2">Ubiquitin-like domain-containing protein</fullName>
    </recommendedName>
</protein>
<feature type="domain" description="Ubiquitin-like" evidence="2">
    <location>
        <begin position="375"/>
        <end position="454"/>
    </location>
</feature>
<dbReference type="EMBL" id="FJOG01000069">
    <property type="protein sequence ID" value="CZR69364.1"/>
    <property type="molecule type" value="Genomic_DNA"/>
</dbReference>
<evidence type="ECO:0000313" key="3">
    <source>
        <dbReference type="EMBL" id="CZR69364.1"/>
    </source>
</evidence>
<evidence type="ECO:0000259" key="2">
    <source>
        <dbReference type="Pfam" id="PF22893"/>
    </source>
</evidence>
<sequence length="922" mass="103265">MSFGWSAGDIVAALKLLHQISSAVRDSGGASSEFQDTLSFLYTLSRTLQHLNALQATPLDPDLANNLQEQCDHIRVPLTAFLDDVGRRFGPALSMNSRRKRIFAVPRMIQWTVSDSKKTKGLKDRIAVPMAAVGLMLSQQIIQTTLAMPENIQDRMSHLIDTAVDTTIIPATQQVDNKLTTLSITQASSADTITRSLKEIGTTTDIIHTKSLEGREATTRLESYLERIVISQESFSKANAGLCNKLGDISIAQSASTDIVMQTARQAGKKTENAIQMHALETRAQSSSLHKKLEEVDTSVSAMHSLLRDLSISEIHSNSDLSNIEVERAIQNILGGIWVLLSRLQLLIRELLMLLAPYLIAFYRIKVQGSLQYDDHFMFEDAIGRIKRLPCAQFQHWTEFYDFLLESFKDAPGLSLVLDERFRVMNRYNDYSISKEAWRAVIQPKSKITMAMILDTKVVTQGRCIDLLCSGRVSFPTTGTTSICPVCGKNLSLLPSDDMSPSPNSAINEILRPYRAKAKKEAYPVTSAKDIVSKMGSKNPQPGNPENSNLTPSYDSEEEIAAFKRVMLRRTSEEITLSELVPPQAKCMTGAQRSTVKAALNAALEEGKNFGSAKAVNDFLKDLISEELLSNSSIEIFDCYLSLQEDRTRQLLSPTYTNRSLSNISETSLDGEDTSEKSDLVTPVFESEDRFPISFYRSRFDDFQVLTARRCKGAVSYISEAAVRRHHLKVRRDRTILAWSYTGKQAYTSCEIVSADLTPLCEVALAEECRKEDTEEIDEKEESAVLRLGGTLHAASYEIDVYQTTLATTVDNFKNVESIRRTTLCSRDKGVKLDRQLQEIRDALQQAGKAVNWIPRDMNGNFHLGPRELVAWILTWKKVAYAHEELLGMCSVELAELKVEMAKLSDASKRYHPEIFFFEHVR</sequence>
<evidence type="ECO:0000256" key="1">
    <source>
        <dbReference type="SAM" id="MobiDB-lite"/>
    </source>
</evidence>
<feature type="region of interest" description="Disordered" evidence="1">
    <location>
        <begin position="533"/>
        <end position="553"/>
    </location>
</feature>
<dbReference type="Proteomes" id="UP000184330">
    <property type="component" value="Unassembled WGS sequence"/>
</dbReference>
<accession>A0A1L7XWE8</accession>
<dbReference type="InterPro" id="IPR054464">
    <property type="entry name" value="ULD_fung"/>
</dbReference>
<dbReference type="STRING" id="576137.A0A1L7XWE8"/>
<keyword evidence="4" id="KW-1185">Reference proteome</keyword>
<organism evidence="3 4">
    <name type="scientific">Phialocephala subalpina</name>
    <dbReference type="NCBI Taxonomy" id="576137"/>
    <lineage>
        <taxon>Eukaryota</taxon>
        <taxon>Fungi</taxon>
        <taxon>Dikarya</taxon>
        <taxon>Ascomycota</taxon>
        <taxon>Pezizomycotina</taxon>
        <taxon>Leotiomycetes</taxon>
        <taxon>Helotiales</taxon>
        <taxon>Mollisiaceae</taxon>
        <taxon>Phialocephala</taxon>
        <taxon>Phialocephala fortinii species complex</taxon>
    </lineage>
</organism>
<dbReference type="PANTHER" id="PTHR38886:SF1">
    <property type="entry name" value="NACHT-NTPASE AND P-LOOP NTPASES N-TERMINAL DOMAIN-CONTAINING PROTEIN"/>
    <property type="match status" value="1"/>
</dbReference>
<dbReference type="OrthoDB" id="3045089at2759"/>
<dbReference type="PANTHER" id="PTHR38886">
    <property type="entry name" value="SESA DOMAIN-CONTAINING PROTEIN"/>
    <property type="match status" value="1"/>
</dbReference>
<proteinExistence type="predicted"/>
<evidence type="ECO:0000313" key="4">
    <source>
        <dbReference type="Proteomes" id="UP000184330"/>
    </source>
</evidence>
<feature type="compositionally biased region" description="Polar residues" evidence="1">
    <location>
        <begin position="536"/>
        <end position="553"/>
    </location>
</feature>
<reference evidence="3 4" key="1">
    <citation type="submission" date="2016-03" db="EMBL/GenBank/DDBJ databases">
        <authorList>
            <person name="Ploux O."/>
        </authorList>
    </citation>
    <scope>NUCLEOTIDE SEQUENCE [LARGE SCALE GENOMIC DNA]</scope>
    <source>
        <strain evidence="3 4">UAMH 11012</strain>
    </source>
</reference>
<dbReference type="Pfam" id="PF22893">
    <property type="entry name" value="ULD_2"/>
    <property type="match status" value="1"/>
</dbReference>